<feature type="domain" description="Helicase ATP-binding" evidence="7">
    <location>
        <begin position="177"/>
        <end position="351"/>
    </location>
</feature>
<dbReference type="Pfam" id="PF00270">
    <property type="entry name" value="DEAD"/>
    <property type="match status" value="1"/>
</dbReference>
<feature type="region of interest" description="Disordered" evidence="6">
    <location>
        <begin position="533"/>
        <end position="587"/>
    </location>
</feature>
<evidence type="ECO:0000256" key="4">
    <source>
        <dbReference type="ARBA" id="ARBA00022806"/>
    </source>
</evidence>
<evidence type="ECO:0000259" key="7">
    <source>
        <dbReference type="PROSITE" id="PS51192"/>
    </source>
</evidence>
<evidence type="ECO:0000256" key="5">
    <source>
        <dbReference type="ARBA" id="ARBA00022840"/>
    </source>
</evidence>
<dbReference type="PROSITE" id="PS51194">
    <property type="entry name" value="HELICASE_CTER"/>
    <property type="match status" value="1"/>
</dbReference>
<name>A0A2H6KEM8_9APIC</name>
<evidence type="ECO:0000256" key="2">
    <source>
        <dbReference type="ARBA" id="ARBA00022741"/>
    </source>
</evidence>
<dbReference type="InterPro" id="IPR027417">
    <property type="entry name" value="P-loop_NTPase"/>
</dbReference>
<keyword evidence="5" id="KW-0067">ATP-binding</keyword>
<dbReference type="EMBL" id="BDSA01000003">
    <property type="protein sequence ID" value="GBE61451.1"/>
    <property type="molecule type" value="Genomic_DNA"/>
</dbReference>
<reference evidence="9 10" key="1">
    <citation type="journal article" date="2017" name="BMC Genomics">
        <title>Whole-genome assembly of Babesia ovata and comparative genomics between closely related pathogens.</title>
        <authorList>
            <person name="Yamagishi J."/>
            <person name="Asada M."/>
            <person name="Hakimi H."/>
            <person name="Tanaka T.Q."/>
            <person name="Sugimoto C."/>
            <person name="Kawazu S."/>
        </authorList>
    </citation>
    <scope>NUCLEOTIDE SEQUENCE [LARGE SCALE GENOMIC DNA]</scope>
    <source>
        <strain evidence="9 10">Miyake</strain>
    </source>
</reference>
<feature type="domain" description="Helicase C-terminal" evidence="8">
    <location>
        <begin position="381"/>
        <end position="525"/>
    </location>
</feature>
<sequence length="662" mass="74136">MTDDSYKSIQNNVGLKEGTDSETLEAFFKALEECENDLEEDSSNVIGDSAVTLVHEEGSNNGDQFAHQKVLSQHPEASGKPNGQSQILQSAHPYNVATRVYNHNPRDIYKVDADVDALTLLEVVNLKKRLGIETMGVRVPKPIGSFSHLTATVAMPILKRLNKLGYSEPTPMQCQAMPILLQGRSAILMGESGCGKSLSYILPLICHILCFIRESQTVAPKRSAFCIIMALTREVSNNILTMLSKLMKSLVVRIAMITSGYDNYSQIVSGTEFLVVTPAKLGDLINQRCLTLDATNYIVVEGFEKMYHKHPTEVEALLSHRCAIKVVLSNAILGVKTLTALRQYLKGAITVKYIVKKALSGTNLKWIACLKEPSHVQKATFIANLLSHFHQSFRMIVFANERISVENICSYIQNITENVGFVHDAVGKDITAETLRLFREGKLHVLVTTETTLGNANLPKVDYVVIYDMPRTLNRFCWRVGVASASEKSVVYSLLTKHDHIICAHICNQLSDEGLELPRVLDQVAVNWKPYRHSRRHRKDSRGQESEHKEVEIAMRGTTQLGRDSENPAYDDLISTRRGNVTKATEPEGIQLRFETHESSEQTQNYNCEVHDGRSYDAADELPSDDDVDAPPKRQLAYASGLINLEKLKQRRLRMMGEQHEM</sequence>
<evidence type="ECO:0000256" key="3">
    <source>
        <dbReference type="ARBA" id="ARBA00022801"/>
    </source>
</evidence>
<evidence type="ECO:0000256" key="6">
    <source>
        <dbReference type="SAM" id="MobiDB-lite"/>
    </source>
</evidence>
<organism evidence="9 10">
    <name type="scientific">Babesia ovata</name>
    <dbReference type="NCBI Taxonomy" id="189622"/>
    <lineage>
        <taxon>Eukaryota</taxon>
        <taxon>Sar</taxon>
        <taxon>Alveolata</taxon>
        <taxon>Apicomplexa</taxon>
        <taxon>Aconoidasida</taxon>
        <taxon>Piroplasmida</taxon>
        <taxon>Babesiidae</taxon>
        <taxon>Babesia</taxon>
    </lineage>
</organism>
<keyword evidence="3" id="KW-0378">Hydrolase</keyword>
<dbReference type="SMART" id="SM00487">
    <property type="entry name" value="DEXDc"/>
    <property type="match status" value="1"/>
</dbReference>
<keyword evidence="4 9" id="KW-0347">Helicase</keyword>
<accession>A0A2H6KEM8</accession>
<feature type="compositionally biased region" description="Basic and acidic residues" evidence="6">
    <location>
        <begin position="541"/>
        <end position="553"/>
    </location>
</feature>
<dbReference type="InterPro" id="IPR014001">
    <property type="entry name" value="Helicase_ATP-bd"/>
</dbReference>
<dbReference type="InterPro" id="IPR011545">
    <property type="entry name" value="DEAD/DEAH_box_helicase_dom"/>
</dbReference>
<dbReference type="InterPro" id="IPR001650">
    <property type="entry name" value="Helicase_C-like"/>
</dbReference>
<evidence type="ECO:0000256" key="1">
    <source>
        <dbReference type="ARBA" id="ARBA00012552"/>
    </source>
</evidence>
<comment type="caution">
    <text evidence="9">The sequence shown here is derived from an EMBL/GenBank/DDBJ whole genome shotgun (WGS) entry which is preliminary data.</text>
</comment>
<dbReference type="GO" id="GO:0003724">
    <property type="term" value="F:RNA helicase activity"/>
    <property type="evidence" value="ECO:0007669"/>
    <property type="project" value="UniProtKB-EC"/>
</dbReference>
<dbReference type="Pfam" id="PF00271">
    <property type="entry name" value="Helicase_C"/>
    <property type="match status" value="1"/>
</dbReference>
<dbReference type="EC" id="3.6.4.13" evidence="1"/>
<keyword evidence="2" id="KW-0547">Nucleotide-binding</keyword>
<proteinExistence type="predicted"/>
<evidence type="ECO:0000313" key="9">
    <source>
        <dbReference type="EMBL" id="GBE61451.1"/>
    </source>
</evidence>
<gene>
    <name evidence="9" type="ORF">BOVATA_029440</name>
</gene>
<evidence type="ECO:0000259" key="8">
    <source>
        <dbReference type="PROSITE" id="PS51194"/>
    </source>
</evidence>
<evidence type="ECO:0000313" key="10">
    <source>
        <dbReference type="Proteomes" id="UP000236319"/>
    </source>
</evidence>
<dbReference type="SUPFAM" id="SSF52540">
    <property type="entry name" value="P-loop containing nucleoside triphosphate hydrolases"/>
    <property type="match status" value="2"/>
</dbReference>
<dbReference type="OrthoDB" id="360161at2759"/>
<dbReference type="VEuPathDB" id="PiroplasmaDB:BOVATA_029440"/>
<dbReference type="GO" id="GO:0005524">
    <property type="term" value="F:ATP binding"/>
    <property type="evidence" value="ECO:0007669"/>
    <property type="project" value="UniProtKB-KW"/>
</dbReference>
<protein>
    <recommendedName>
        <fullName evidence="1">RNA helicase</fullName>
        <ecNumber evidence="1">3.6.4.13</ecNumber>
    </recommendedName>
</protein>
<dbReference type="GO" id="GO:0016787">
    <property type="term" value="F:hydrolase activity"/>
    <property type="evidence" value="ECO:0007669"/>
    <property type="project" value="UniProtKB-KW"/>
</dbReference>
<dbReference type="PANTHER" id="PTHR47958">
    <property type="entry name" value="ATP-DEPENDENT RNA HELICASE DBP3"/>
    <property type="match status" value="1"/>
</dbReference>
<dbReference type="Proteomes" id="UP000236319">
    <property type="component" value="Unassembled WGS sequence"/>
</dbReference>
<keyword evidence="10" id="KW-1185">Reference proteome</keyword>
<dbReference type="GO" id="GO:0003676">
    <property type="term" value="F:nucleic acid binding"/>
    <property type="evidence" value="ECO:0007669"/>
    <property type="project" value="InterPro"/>
</dbReference>
<dbReference type="GeneID" id="39875221"/>
<dbReference type="Gene3D" id="3.40.50.300">
    <property type="entry name" value="P-loop containing nucleotide triphosphate hydrolases"/>
    <property type="match status" value="2"/>
</dbReference>
<dbReference type="PROSITE" id="PS51192">
    <property type="entry name" value="HELICASE_ATP_BIND_1"/>
    <property type="match status" value="1"/>
</dbReference>
<dbReference type="AlphaFoldDB" id="A0A2H6KEM8"/>
<dbReference type="RefSeq" id="XP_028867694.1">
    <property type="nucleotide sequence ID" value="XM_029011861.1"/>
</dbReference>